<dbReference type="EC" id="3.2.1.8" evidence="10"/>
<feature type="domain" description="GH10" evidence="14">
    <location>
        <begin position="48"/>
        <end position="343"/>
    </location>
</feature>
<dbReference type="PANTHER" id="PTHR31490">
    <property type="entry name" value="GLYCOSYL HYDROLASE"/>
    <property type="match status" value="1"/>
</dbReference>
<dbReference type="EMBL" id="BMPI01000003">
    <property type="protein sequence ID" value="GGM08507.1"/>
    <property type="molecule type" value="Genomic_DNA"/>
</dbReference>
<evidence type="ECO:0000259" key="13">
    <source>
        <dbReference type="PROSITE" id="PS51173"/>
    </source>
</evidence>
<dbReference type="SMART" id="SM00637">
    <property type="entry name" value="CBD_II"/>
    <property type="match status" value="1"/>
</dbReference>
<dbReference type="Gene3D" id="3.20.20.80">
    <property type="entry name" value="Glycosidases"/>
    <property type="match status" value="1"/>
</dbReference>
<keyword evidence="8 10" id="KW-0624">Polysaccharide degradation</keyword>
<feature type="chain" id="PRO_5038799525" description="Beta-xylanase" evidence="12">
    <location>
        <begin position="22"/>
        <end position="466"/>
    </location>
</feature>
<dbReference type="RefSeq" id="WP_190248202.1">
    <property type="nucleotide sequence ID" value="NZ_BMPI01000003.1"/>
</dbReference>
<organism evidence="15 16">
    <name type="scientific">Dactylosporangium sucinum</name>
    <dbReference type="NCBI Taxonomy" id="1424081"/>
    <lineage>
        <taxon>Bacteria</taxon>
        <taxon>Bacillati</taxon>
        <taxon>Actinomycetota</taxon>
        <taxon>Actinomycetes</taxon>
        <taxon>Micromonosporales</taxon>
        <taxon>Micromonosporaceae</taxon>
        <taxon>Dactylosporangium</taxon>
    </lineage>
</organism>
<dbReference type="SUPFAM" id="SSF51445">
    <property type="entry name" value="(Trans)glycosidases"/>
    <property type="match status" value="1"/>
</dbReference>
<dbReference type="Proteomes" id="UP000642070">
    <property type="component" value="Unassembled WGS sequence"/>
</dbReference>
<dbReference type="InterPro" id="IPR001919">
    <property type="entry name" value="CBD2"/>
</dbReference>
<name>A0A917WJD9_9ACTN</name>
<accession>A0A917WJD9</accession>
<evidence type="ECO:0000256" key="2">
    <source>
        <dbReference type="ARBA" id="ARBA00007495"/>
    </source>
</evidence>
<reference evidence="15" key="1">
    <citation type="journal article" date="2014" name="Int. J. Syst. Evol. Microbiol.">
        <title>Complete genome sequence of Corynebacterium casei LMG S-19264T (=DSM 44701T), isolated from a smear-ripened cheese.</title>
        <authorList>
            <consortium name="US DOE Joint Genome Institute (JGI-PGF)"/>
            <person name="Walter F."/>
            <person name="Albersmeier A."/>
            <person name="Kalinowski J."/>
            <person name="Ruckert C."/>
        </authorList>
    </citation>
    <scope>NUCLEOTIDE SEQUENCE</scope>
    <source>
        <strain evidence="15">JCM 19831</strain>
    </source>
</reference>
<dbReference type="InterPro" id="IPR017853">
    <property type="entry name" value="GH"/>
</dbReference>
<dbReference type="Pfam" id="PF00331">
    <property type="entry name" value="Glyco_hydro_10"/>
    <property type="match status" value="1"/>
</dbReference>
<evidence type="ECO:0000256" key="11">
    <source>
        <dbReference type="SAM" id="MobiDB-lite"/>
    </source>
</evidence>
<evidence type="ECO:0000313" key="15">
    <source>
        <dbReference type="EMBL" id="GGM08507.1"/>
    </source>
</evidence>
<evidence type="ECO:0000256" key="7">
    <source>
        <dbReference type="ARBA" id="ARBA00023295"/>
    </source>
</evidence>
<dbReference type="PROSITE" id="PS51173">
    <property type="entry name" value="CBM2"/>
    <property type="match status" value="1"/>
</dbReference>
<proteinExistence type="inferred from homology"/>
<dbReference type="InterPro" id="IPR001000">
    <property type="entry name" value="GH10_dom"/>
</dbReference>
<feature type="compositionally biased region" description="Low complexity" evidence="11">
    <location>
        <begin position="350"/>
        <end position="369"/>
    </location>
</feature>
<evidence type="ECO:0000256" key="4">
    <source>
        <dbReference type="ARBA" id="ARBA00022729"/>
    </source>
</evidence>
<dbReference type="PRINTS" id="PR00134">
    <property type="entry name" value="GLHYDRLASE10"/>
</dbReference>
<keyword evidence="3" id="KW-0858">Xylan degradation</keyword>
<evidence type="ECO:0000256" key="6">
    <source>
        <dbReference type="ARBA" id="ARBA00023277"/>
    </source>
</evidence>
<evidence type="ECO:0000256" key="8">
    <source>
        <dbReference type="ARBA" id="ARBA00023326"/>
    </source>
</evidence>
<comment type="catalytic activity">
    <reaction evidence="1 10">
        <text>Endohydrolysis of (1-&gt;4)-beta-D-xylosidic linkages in xylans.</text>
        <dbReference type="EC" id="3.2.1.8"/>
    </reaction>
</comment>
<evidence type="ECO:0000256" key="9">
    <source>
        <dbReference type="PROSITE-ProRule" id="PRU10061"/>
    </source>
</evidence>
<evidence type="ECO:0000313" key="16">
    <source>
        <dbReference type="Proteomes" id="UP000642070"/>
    </source>
</evidence>
<dbReference type="InterPro" id="IPR044846">
    <property type="entry name" value="GH10"/>
</dbReference>
<dbReference type="Gene3D" id="2.60.40.290">
    <property type="match status" value="1"/>
</dbReference>
<keyword evidence="6 10" id="KW-0119">Carbohydrate metabolism</keyword>
<evidence type="ECO:0000256" key="10">
    <source>
        <dbReference type="RuleBase" id="RU361174"/>
    </source>
</evidence>
<dbReference type="SUPFAM" id="SSF49384">
    <property type="entry name" value="Carbohydrate-binding domain"/>
    <property type="match status" value="1"/>
</dbReference>
<dbReference type="SMART" id="SM00633">
    <property type="entry name" value="Glyco_10"/>
    <property type="match status" value="1"/>
</dbReference>
<evidence type="ECO:0000256" key="12">
    <source>
        <dbReference type="SAM" id="SignalP"/>
    </source>
</evidence>
<dbReference type="PROSITE" id="PS51760">
    <property type="entry name" value="GH10_2"/>
    <property type="match status" value="1"/>
</dbReference>
<dbReference type="PANTHER" id="PTHR31490:SF88">
    <property type="entry name" value="BETA-XYLANASE"/>
    <property type="match status" value="1"/>
</dbReference>
<reference evidence="15" key="2">
    <citation type="submission" date="2020-09" db="EMBL/GenBank/DDBJ databases">
        <authorList>
            <person name="Sun Q."/>
            <person name="Ohkuma M."/>
        </authorList>
    </citation>
    <scope>NUCLEOTIDE SEQUENCE</scope>
    <source>
        <strain evidence="15">JCM 19831</strain>
    </source>
</reference>
<evidence type="ECO:0000256" key="1">
    <source>
        <dbReference type="ARBA" id="ARBA00000681"/>
    </source>
</evidence>
<feature type="active site" description="Nucleophile" evidence="9">
    <location>
        <position position="264"/>
    </location>
</feature>
<dbReference type="PROSITE" id="PS00591">
    <property type="entry name" value="GH10_1"/>
    <property type="match status" value="1"/>
</dbReference>
<dbReference type="GO" id="GO:0045493">
    <property type="term" value="P:xylan catabolic process"/>
    <property type="evidence" value="ECO:0007669"/>
    <property type="project" value="UniProtKB-KW"/>
</dbReference>
<comment type="caution">
    <text evidence="15">The sequence shown here is derived from an EMBL/GenBank/DDBJ whole genome shotgun (WGS) entry which is preliminary data.</text>
</comment>
<feature type="region of interest" description="Disordered" evidence="11">
    <location>
        <begin position="350"/>
        <end position="371"/>
    </location>
</feature>
<keyword evidence="7 10" id="KW-0326">Glycosidase</keyword>
<feature type="signal peptide" evidence="12">
    <location>
        <begin position="1"/>
        <end position="21"/>
    </location>
</feature>
<sequence length="466" mass="49338">MNRRWLIGAITVAGLVATTMAFNLVQAGAATQTLHQLAAAKGKYFGSATDNGELSDTAYTAVLGGGEFGQTTPGNSMKWDATEPTRGTFSFTRGDAIVTFAQSHNMTVRGHTLVWHSQLPSWVGSLPAAEVQPAMVNHITQVATHFKGKVFAWDVVNEPFNEDGTFRATPFYNAMGSSYVATALRAARAADPDAKLYVNDYNTDGLGAKSDAMYNLVKQLKADGVPIDGVGFQAHLAIQYGFPSQMQQNLQRFADLGVDVAITELDVRMVLPRDATKDATQATYYSNVVKACVAVTRCVGVTIWDYTDKYSWVPSVFSGQGAALPWDENLQKKPTAYNAIVAALGGTIESPSPSASVSTSPSPSASISTSPPPAGACTATYRVVNSWPGGFQGEVVVTNPAGRTGWTVTWTFANGQQVSQLWNGTVSQSGANVTVRNAAWNGTGTATFGFLASWNGTNTAPVPACA</sequence>
<evidence type="ECO:0000259" key="14">
    <source>
        <dbReference type="PROSITE" id="PS51760"/>
    </source>
</evidence>
<evidence type="ECO:0000256" key="5">
    <source>
        <dbReference type="ARBA" id="ARBA00022801"/>
    </source>
</evidence>
<keyword evidence="5 10" id="KW-0378">Hydrolase</keyword>
<dbReference type="InterPro" id="IPR008965">
    <property type="entry name" value="CBM2/CBM3_carb-bd_dom_sf"/>
</dbReference>
<keyword evidence="16" id="KW-1185">Reference proteome</keyword>
<dbReference type="GO" id="GO:0030247">
    <property type="term" value="F:polysaccharide binding"/>
    <property type="evidence" value="ECO:0007669"/>
    <property type="project" value="UniProtKB-UniRule"/>
</dbReference>
<dbReference type="GO" id="GO:0031176">
    <property type="term" value="F:endo-1,4-beta-xylanase activity"/>
    <property type="evidence" value="ECO:0007669"/>
    <property type="project" value="UniProtKB-EC"/>
</dbReference>
<feature type="domain" description="CBM2" evidence="13">
    <location>
        <begin position="370"/>
        <end position="466"/>
    </location>
</feature>
<gene>
    <name evidence="15" type="ORF">GCM10007977_006940</name>
</gene>
<dbReference type="InterPro" id="IPR012291">
    <property type="entry name" value="CBM2_carb-bd_dom_sf"/>
</dbReference>
<protein>
    <recommendedName>
        <fullName evidence="10">Beta-xylanase</fullName>
        <ecNumber evidence="10">3.2.1.8</ecNumber>
    </recommendedName>
</protein>
<dbReference type="AlphaFoldDB" id="A0A917WJD9"/>
<dbReference type="Pfam" id="PF00553">
    <property type="entry name" value="CBM_2"/>
    <property type="match status" value="1"/>
</dbReference>
<dbReference type="InterPro" id="IPR031158">
    <property type="entry name" value="GH10_AS"/>
</dbReference>
<comment type="similarity">
    <text evidence="2 10">Belongs to the glycosyl hydrolase 10 (cellulase F) family.</text>
</comment>
<keyword evidence="4 12" id="KW-0732">Signal</keyword>
<evidence type="ECO:0000256" key="3">
    <source>
        <dbReference type="ARBA" id="ARBA00022651"/>
    </source>
</evidence>